<name>A0ABX8BUW7_9ACTN</name>
<evidence type="ECO:0000313" key="4">
    <source>
        <dbReference type="EMBL" id="QUX25884.1"/>
    </source>
</evidence>
<dbReference type="PANTHER" id="PTHR37031:SF2">
    <property type="entry name" value="PHOD-LIKE PHOSPHATASE METALLOPHOSPHATASE DOMAIN-CONTAINING PROTEIN"/>
    <property type="match status" value="1"/>
</dbReference>
<evidence type="ECO:0000256" key="1">
    <source>
        <dbReference type="SAM" id="MobiDB-lite"/>
    </source>
</evidence>
<dbReference type="Pfam" id="PF09423">
    <property type="entry name" value="PhoD"/>
    <property type="match status" value="1"/>
</dbReference>
<keyword evidence="5" id="KW-1185">Reference proteome</keyword>
<dbReference type="InterPro" id="IPR056702">
    <property type="entry name" value="DUF7800"/>
</dbReference>
<evidence type="ECO:0000259" key="2">
    <source>
        <dbReference type="Pfam" id="PF09423"/>
    </source>
</evidence>
<dbReference type="Proteomes" id="UP000676079">
    <property type="component" value="Chromosome"/>
</dbReference>
<organism evidence="4 5">
    <name type="scientific">Nocardiopsis changdeensis</name>
    <dbReference type="NCBI Taxonomy" id="2831969"/>
    <lineage>
        <taxon>Bacteria</taxon>
        <taxon>Bacillati</taxon>
        <taxon>Actinomycetota</taxon>
        <taxon>Actinomycetes</taxon>
        <taxon>Streptosporangiales</taxon>
        <taxon>Nocardiopsidaceae</taxon>
        <taxon>Nocardiopsis</taxon>
    </lineage>
</organism>
<accession>A0ABX8BUW7</accession>
<sequence length="574" mass="63151">MAIRSGRGHTRPLRVPTRPKRGRTVTASLPLGPVLRHVGTTTATVWVQTSAPGRVRVVADGGVTAVADTFTVHGHHFAVCEVTGLEPGSATPYEVFLGEERVWPEPGSAFPPSTLRTLDPDAPTRLLYGSCRTPTGDTPEGVVRYGPDLLRATARRLAAEPVEGNLVMLLIGDQVYADEVQEPMRAFLRGRRGEDGDGPEDEVVHFDEYAELYRQAWSDPQVRWLLSTVPALMVFDDHDIRDDWNTSAAWRRTMDDRPWWRTRITSGLGAYWVYQHLGNLSPAERDKDPLWAQVRAARVDAGDEVDAFALRAYEEPESYRWSHRHDIGGVRVLMLDTRCGRALGEGDPSDGSRSILGASGHAWLDEHLTGGPDHVVVASTVPVLLPPAVHHLESWNEAVCAGAWGGWLRGPAERLRQALDLEHWGAFRYSFERLADTVGRVARGERGPAPASVLLLSGDVHFSYTAPARHRGVGEGGSRILQLVSSPLCNRLPSNFRRMARLSASAPVHLAGRIMTWLARVPSSPLRWRLSSGLYFGNTIGEVSFAGRTAQARWYHVVQGGPDALPEVHSTVDV</sequence>
<gene>
    <name evidence="4" type="ORF">KGD84_10555</name>
</gene>
<evidence type="ECO:0000313" key="5">
    <source>
        <dbReference type="Proteomes" id="UP000676079"/>
    </source>
</evidence>
<dbReference type="PANTHER" id="PTHR37031">
    <property type="entry name" value="METALLOPHOSPHATASE BINDING DOMAIN PROTEIN"/>
    <property type="match status" value="1"/>
</dbReference>
<evidence type="ECO:0000259" key="3">
    <source>
        <dbReference type="Pfam" id="PF25077"/>
    </source>
</evidence>
<feature type="domain" description="PhoD-like phosphatase metallophosphatase" evidence="2">
    <location>
        <begin position="167"/>
        <end position="468"/>
    </location>
</feature>
<dbReference type="EMBL" id="CP074133">
    <property type="protein sequence ID" value="QUX25884.1"/>
    <property type="molecule type" value="Genomic_DNA"/>
</dbReference>
<proteinExistence type="predicted"/>
<dbReference type="InterPro" id="IPR018946">
    <property type="entry name" value="PhoD-like_MPP"/>
</dbReference>
<dbReference type="Pfam" id="PF25077">
    <property type="entry name" value="DUF7800"/>
    <property type="match status" value="1"/>
</dbReference>
<protein>
    <submittedName>
        <fullName evidence="4">Alkaline phosphatase family protein</fullName>
    </submittedName>
</protein>
<dbReference type="Gene3D" id="3.60.21.70">
    <property type="entry name" value="PhoD-like phosphatase"/>
    <property type="match status" value="1"/>
</dbReference>
<feature type="region of interest" description="Disordered" evidence="1">
    <location>
        <begin position="1"/>
        <end position="23"/>
    </location>
</feature>
<dbReference type="InterPro" id="IPR038607">
    <property type="entry name" value="PhoD-like_sf"/>
</dbReference>
<reference evidence="4 5" key="1">
    <citation type="submission" date="2021-05" db="EMBL/GenBank/DDBJ databases">
        <title>Direct Submission.</title>
        <authorList>
            <person name="Li K."/>
            <person name="Gao J."/>
        </authorList>
    </citation>
    <scope>NUCLEOTIDE SEQUENCE [LARGE SCALE GENOMIC DNA]</scope>
    <source>
        <strain evidence="4 5">Mg02</strain>
    </source>
</reference>
<feature type="domain" description="DUF7800" evidence="3">
    <location>
        <begin position="27"/>
        <end position="114"/>
    </location>
</feature>
<dbReference type="SUPFAM" id="SSF56300">
    <property type="entry name" value="Metallo-dependent phosphatases"/>
    <property type="match status" value="1"/>
</dbReference>
<dbReference type="CDD" id="cd07389">
    <property type="entry name" value="MPP_PhoD"/>
    <property type="match status" value="1"/>
</dbReference>
<dbReference type="InterPro" id="IPR029052">
    <property type="entry name" value="Metallo-depent_PP-like"/>
</dbReference>